<organism evidence="1 2">
    <name type="scientific">Elizabethkingia anophelis</name>
    <dbReference type="NCBI Taxonomy" id="1117645"/>
    <lineage>
        <taxon>Bacteria</taxon>
        <taxon>Pseudomonadati</taxon>
        <taxon>Bacteroidota</taxon>
        <taxon>Flavobacteriia</taxon>
        <taxon>Flavobacteriales</taxon>
        <taxon>Weeksellaceae</taxon>
        <taxon>Elizabethkingia</taxon>
    </lineage>
</organism>
<reference evidence="1" key="1">
    <citation type="submission" date="2023-02" db="EMBL/GenBank/DDBJ databases">
        <title>Elizabethkingia anophelis draft genomes.</title>
        <authorList>
            <person name="Nicholson A.C."/>
            <person name="Whitney A.M."/>
            <person name="Humrighouse B.W."/>
            <person name="Villarma A."/>
            <person name="Bell M."/>
            <person name="Mcquiston J."/>
        </authorList>
    </citation>
    <scope>NUCLEOTIDE SEQUENCE</scope>
    <source>
        <strain evidence="1">B4955</strain>
    </source>
</reference>
<dbReference type="Pfam" id="PF05069">
    <property type="entry name" value="Phage_tail_S"/>
    <property type="match status" value="1"/>
</dbReference>
<evidence type="ECO:0000313" key="1">
    <source>
        <dbReference type="EMBL" id="MDV3665463.1"/>
    </source>
</evidence>
<dbReference type="Proteomes" id="UP001189000">
    <property type="component" value="Unassembled WGS sequence"/>
</dbReference>
<proteinExistence type="predicted"/>
<dbReference type="AlphaFoldDB" id="A0AAE4P4Q1"/>
<name>A0AAE4P4Q1_9FLAO</name>
<evidence type="ECO:0000313" key="2">
    <source>
        <dbReference type="Proteomes" id="UP001189000"/>
    </source>
</evidence>
<dbReference type="EMBL" id="NWGY01000015">
    <property type="protein sequence ID" value="MDV3665463.1"/>
    <property type="molecule type" value="Genomic_DNA"/>
</dbReference>
<gene>
    <name evidence="1" type="ORF">CMU51_15540</name>
</gene>
<dbReference type="InterPro" id="IPR006522">
    <property type="entry name" value="Phage_virion_morphogenesis"/>
</dbReference>
<dbReference type="RefSeq" id="WP_112993349.1">
    <property type="nucleotide sequence ID" value="NZ_CP077750.1"/>
</dbReference>
<protein>
    <recommendedName>
        <fullName evidence="3">Virion morphogenesis protein</fullName>
    </recommendedName>
</protein>
<accession>A0AAE4P4Q1</accession>
<sequence>MANSLEEIIKKKKERLAQTFRDLPAICGEEMLNFTFENFEKEGWQGETFQEWPKRKNPTKWGKEDDTGRKLLQKTLKLKRSIRISKLRENEVSIVAGGADIPYAKAHNEGFEGKVTQNVGEHTRKTKTGDKINVSAFTRTINQKIPKRKYIGTPEESVKLKERLMKICVEEVRKTLKP</sequence>
<evidence type="ECO:0008006" key="3">
    <source>
        <dbReference type="Google" id="ProtNLM"/>
    </source>
</evidence>
<comment type="caution">
    <text evidence="1">The sequence shown here is derived from an EMBL/GenBank/DDBJ whole genome shotgun (WGS) entry which is preliminary data.</text>
</comment>